<organism evidence="5 6">
    <name type="scientific">Chytriomyces confervae</name>
    <dbReference type="NCBI Taxonomy" id="246404"/>
    <lineage>
        <taxon>Eukaryota</taxon>
        <taxon>Fungi</taxon>
        <taxon>Fungi incertae sedis</taxon>
        <taxon>Chytridiomycota</taxon>
        <taxon>Chytridiomycota incertae sedis</taxon>
        <taxon>Chytridiomycetes</taxon>
        <taxon>Chytridiales</taxon>
        <taxon>Chytriomycetaceae</taxon>
        <taxon>Chytriomyces</taxon>
    </lineage>
</organism>
<accession>A0A507DQX1</accession>
<gene>
    <name evidence="5" type="ORF">CcCBS67573_g09678</name>
</gene>
<protein>
    <submittedName>
        <fullName evidence="5">Thiopurine S-methyltransferase</fullName>
    </submittedName>
</protein>
<name>A0A507DQX1_9FUNG</name>
<evidence type="ECO:0000256" key="1">
    <source>
        <dbReference type="ARBA" id="ARBA00022553"/>
    </source>
</evidence>
<keyword evidence="3 5" id="KW-0808">Transferase</keyword>
<dbReference type="InterPro" id="IPR008854">
    <property type="entry name" value="TPMT"/>
</dbReference>
<keyword evidence="1" id="KW-0597">Phosphoprotein</keyword>
<evidence type="ECO:0000256" key="3">
    <source>
        <dbReference type="ARBA" id="ARBA00022679"/>
    </source>
</evidence>
<comment type="caution">
    <text evidence="5">The sequence shown here is derived from an EMBL/GenBank/DDBJ whole genome shotgun (WGS) entry which is preliminary data.</text>
</comment>
<evidence type="ECO:0000313" key="5">
    <source>
        <dbReference type="EMBL" id="TPX53617.1"/>
    </source>
</evidence>
<proteinExistence type="predicted"/>
<dbReference type="OrthoDB" id="276151at2759"/>
<dbReference type="CDD" id="cd02440">
    <property type="entry name" value="AdoMet_MTases"/>
    <property type="match status" value="1"/>
</dbReference>
<dbReference type="Pfam" id="PF05724">
    <property type="entry name" value="TPMT"/>
    <property type="match status" value="1"/>
</dbReference>
<dbReference type="Proteomes" id="UP000320333">
    <property type="component" value="Unassembled WGS sequence"/>
</dbReference>
<dbReference type="GO" id="GO:0032259">
    <property type="term" value="P:methylation"/>
    <property type="evidence" value="ECO:0007669"/>
    <property type="project" value="UniProtKB-KW"/>
</dbReference>
<evidence type="ECO:0000256" key="4">
    <source>
        <dbReference type="ARBA" id="ARBA00022691"/>
    </source>
</evidence>
<keyword evidence="2 5" id="KW-0489">Methyltransferase</keyword>
<dbReference type="GO" id="GO:0008757">
    <property type="term" value="F:S-adenosylmethionine-dependent methyltransferase activity"/>
    <property type="evidence" value="ECO:0007669"/>
    <property type="project" value="InterPro"/>
</dbReference>
<dbReference type="PROSITE" id="PS51585">
    <property type="entry name" value="SAM_MT_TPMT"/>
    <property type="match status" value="1"/>
</dbReference>
<dbReference type="PANTHER" id="PTHR32183:SF11">
    <property type="entry name" value="THIOL METHYLTRANSFERASE 2-RELATED"/>
    <property type="match status" value="1"/>
</dbReference>
<keyword evidence="4" id="KW-0949">S-adenosyl-L-methionine</keyword>
<sequence>MTDIKAHVNLERWESAWQEGRTGWDLGNATPALLSVLQSHESVLFPASKSQWSVLIPGCGRGYDLAAFVAKKGVSAVGLDISPTGVAEADKELHQVRGLSRETVQVHLADFFEFSPSAPFDIIFDHT</sequence>
<dbReference type="AlphaFoldDB" id="A0A507DQX1"/>
<dbReference type="Gene3D" id="3.40.50.150">
    <property type="entry name" value="Vaccinia Virus protein VP39"/>
    <property type="match status" value="1"/>
</dbReference>
<dbReference type="SUPFAM" id="SSF53335">
    <property type="entry name" value="S-adenosyl-L-methionine-dependent methyltransferases"/>
    <property type="match status" value="1"/>
</dbReference>
<dbReference type="PANTHER" id="PTHR32183">
    <property type="match status" value="1"/>
</dbReference>
<evidence type="ECO:0000256" key="2">
    <source>
        <dbReference type="ARBA" id="ARBA00022603"/>
    </source>
</evidence>
<dbReference type="InterPro" id="IPR029063">
    <property type="entry name" value="SAM-dependent_MTases_sf"/>
</dbReference>
<keyword evidence="6" id="KW-1185">Reference proteome</keyword>
<reference evidence="5 6" key="1">
    <citation type="journal article" date="2019" name="Sci. Rep.">
        <title>Comparative genomics of chytrid fungi reveal insights into the obligate biotrophic and pathogenic lifestyle of Synchytrium endobioticum.</title>
        <authorList>
            <person name="van de Vossenberg B.T.L.H."/>
            <person name="Warris S."/>
            <person name="Nguyen H.D.T."/>
            <person name="van Gent-Pelzer M.P.E."/>
            <person name="Joly D.L."/>
            <person name="van de Geest H.C."/>
            <person name="Bonants P.J.M."/>
            <person name="Smith D.S."/>
            <person name="Levesque C.A."/>
            <person name="van der Lee T.A.J."/>
        </authorList>
    </citation>
    <scope>NUCLEOTIDE SEQUENCE [LARGE SCALE GENOMIC DNA]</scope>
    <source>
        <strain evidence="5 6">CBS 675.73</strain>
    </source>
</reference>
<evidence type="ECO:0000313" key="6">
    <source>
        <dbReference type="Proteomes" id="UP000320333"/>
    </source>
</evidence>
<dbReference type="EMBL" id="QEAP01000941">
    <property type="protein sequence ID" value="TPX53617.1"/>
    <property type="molecule type" value="Genomic_DNA"/>
</dbReference>